<comment type="caution">
    <text evidence="3">The sequence shown here is derived from an EMBL/GenBank/DDBJ whole genome shotgun (WGS) entry which is preliminary data.</text>
</comment>
<dbReference type="VEuPathDB" id="FungiDB:FUN_015871"/>
<proteinExistence type="predicted"/>
<accession>A0A2N0SGQ1</accession>
<organism evidence="3 4">
    <name type="scientific">Rhizophagus irregularis</name>
    <dbReference type="NCBI Taxonomy" id="588596"/>
    <lineage>
        <taxon>Eukaryota</taxon>
        <taxon>Fungi</taxon>
        <taxon>Fungi incertae sedis</taxon>
        <taxon>Mucoromycota</taxon>
        <taxon>Glomeromycotina</taxon>
        <taxon>Glomeromycetes</taxon>
        <taxon>Glomerales</taxon>
        <taxon>Glomeraceae</taxon>
        <taxon>Rhizophagus</taxon>
    </lineage>
</organism>
<protein>
    <recommendedName>
        <fullName evidence="2">DUF8211 domain-containing protein</fullName>
    </recommendedName>
</protein>
<feature type="domain" description="DUF8211" evidence="2">
    <location>
        <begin position="164"/>
        <end position="210"/>
    </location>
</feature>
<evidence type="ECO:0000313" key="3">
    <source>
        <dbReference type="EMBL" id="PKC74708.1"/>
    </source>
</evidence>
<dbReference type="Pfam" id="PF26638">
    <property type="entry name" value="DUF8211"/>
    <property type="match status" value="1"/>
</dbReference>
<name>A0A2N0SGQ1_9GLOM</name>
<dbReference type="VEuPathDB" id="FungiDB:FUN_004139"/>
<evidence type="ECO:0000313" key="4">
    <source>
        <dbReference type="Proteomes" id="UP000232688"/>
    </source>
</evidence>
<dbReference type="VEuPathDB" id="FungiDB:RhiirA1_387898"/>
<reference evidence="3 4" key="2">
    <citation type="submission" date="2017-10" db="EMBL/GenBank/DDBJ databases">
        <title>Genome analyses suggest a sexual origin of heterokaryosis in a supposedly ancient asexual fungus.</title>
        <authorList>
            <person name="Corradi N."/>
            <person name="Sedzielewska K."/>
            <person name="Noel J."/>
            <person name="Charron P."/>
            <person name="Farinelli L."/>
            <person name="Marton T."/>
            <person name="Kruger M."/>
            <person name="Pelin A."/>
            <person name="Brachmann A."/>
            <person name="Corradi N."/>
        </authorList>
    </citation>
    <scope>NUCLEOTIDE SEQUENCE [LARGE SCALE GENOMIC DNA]</scope>
    <source>
        <strain evidence="3 4">A1</strain>
    </source>
</reference>
<reference evidence="3 4" key="1">
    <citation type="submission" date="2017-10" db="EMBL/GenBank/DDBJ databases">
        <title>Extensive intraspecific genome diversity in a model arbuscular mycorrhizal fungus.</title>
        <authorList>
            <person name="Chen E.C.H."/>
            <person name="Morin E."/>
            <person name="Baudet D."/>
            <person name="Noel J."/>
            <person name="Ndikumana S."/>
            <person name="Charron P."/>
            <person name="St-Onge C."/>
            <person name="Giorgi J."/>
            <person name="Grigoriev I.V."/>
            <person name="Roux C."/>
            <person name="Martin F.M."/>
            <person name="Corradi N."/>
        </authorList>
    </citation>
    <scope>NUCLEOTIDE SEQUENCE [LARGE SCALE GENOMIC DNA]</scope>
    <source>
        <strain evidence="3 4">A1</strain>
    </source>
</reference>
<evidence type="ECO:0000259" key="2">
    <source>
        <dbReference type="Pfam" id="PF26638"/>
    </source>
</evidence>
<feature type="compositionally biased region" description="Polar residues" evidence="1">
    <location>
        <begin position="103"/>
        <end position="115"/>
    </location>
</feature>
<gene>
    <name evidence="3" type="ORF">RhiirA1_387898</name>
</gene>
<dbReference type="VEuPathDB" id="FungiDB:RhiirFUN_021914"/>
<dbReference type="VEuPathDB" id="FungiDB:RhiirFUN_001671"/>
<dbReference type="EMBL" id="LLXH01000043">
    <property type="protein sequence ID" value="PKC74708.1"/>
    <property type="molecule type" value="Genomic_DNA"/>
</dbReference>
<dbReference type="AlphaFoldDB" id="A0A2N0SGQ1"/>
<dbReference type="InterPro" id="IPR058524">
    <property type="entry name" value="DUF8211"/>
</dbReference>
<dbReference type="Proteomes" id="UP000232688">
    <property type="component" value="Unassembled WGS sequence"/>
</dbReference>
<sequence>MAFTPYIEIDWSSTSQQPYPQLGDPTPPENDSDKILHNIEHPMVLSAKDILSFDIDDIYPYTYSTLHLEDDKMEEFYDDEDDDFEQLAKAEIEETSYGGNDIPSVSSAPITSTQDNIPLPPSDIMPITKNLLKNWKKTTQSTLTDFVNNKSSHANLLYYRWLKAKNQDYLAIVRKYHFLFLKSQYVKAPIRHLLYKQPYTMPNTNDYPFLVPFFVVDSYHKKQIWIKFSQIDTTPSAPPSDYNLIPDVFIPTKYHDIIPKDPIYVNNRYVVPGSREWFTYMYNVDESFYPLEDKTARYNRKGKYIARRPIYRTQVSDEYVPTHIVEKTQQQRIEKLKADALIKEATYHGTTPKHYYSRTNTVTSLTNASNSFHSRMPNYLAKRKENYEYSFSNAMLDKNLNKFLKNNNLRT</sequence>
<evidence type="ECO:0000256" key="1">
    <source>
        <dbReference type="SAM" id="MobiDB-lite"/>
    </source>
</evidence>
<feature type="region of interest" description="Disordered" evidence="1">
    <location>
        <begin position="95"/>
        <end position="115"/>
    </location>
</feature>